<evidence type="ECO:0000256" key="3">
    <source>
        <dbReference type="ARBA" id="ARBA00022692"/>
    </source>
</evidence>
<dbReference type="PANTHER" id="PTHR30221">
    <property type="entry name" value="SMALL-CONDUCTANCE MECHANOSENSITIVE CHANNEL"/>
    <property type="match status" value="1"/>
</dbReference>
<dbReference type="InterPro" id="IPR023408">
    <property type="entry name" value="MscS_beta-dom_sf"/>
</dbReference>
<feature type="transmembrane region" description="Helical" evidence="6">
    <location>
        <begin position="45"/>
        <end position="68"/>
    </location>
</feature>
<accession>A0A5B7TWH6</accession>
<organism evidence="8 9">
    <name type="scientific">Aureibaculum algae</name>
    <dbReference type="NCBI Taxonomy" id="2584122"/>
    <lineage>
        <taxon>Bacteria</taxon>
        <taxon>Pseudomonadati</taxon>
        <taxon>Bacteroidota</taxon>
        <taxon>Flavobacteriia</taxon>
        <taxon>Flavobacteriales</taxon>
        <taxon>Flavobacteriaceae</taxon>
        <taxon>Aureibaculum</taxon>
    </lineage>
</organism>
<dbReference type="AlphaFoldDB" id="A0A5B7TWH6"/>
<evidence type="ECO:0000256" key="1">
    <source>
        <dbReference type="ARBA" id="ARBA00004141"/>
    </source>
</evidence>
<keyword evidence="9" id="KW-1185">Reference proteome</keyword>
<sequence>MNLLEIKILQTLIGIVLFFLLRLLMNKLIERTVSKNVLQKTRGKIIKKIVFIVLVTITIIFVLTVWGIDQAELFLFMASVLTVIGIALFAQWSHLSNLTSGLIIFFNHSAKLDDTIIIIDKDFEVEGRISDIGLFFIKLKTKEGEEVLLPNNIFLQKMIKKKIT</sequence>
<gene>
    <name evidence="8" type="ORF">FF125_19835</name>
</gene>
<dbReference type="PANTHER" id="PTHR30221:SF8">
    <property type="entry name" value="SMALL-CONDUCTANCE MECHANOSENSITIVE CHANNEL"/>
    <property type="match status" value="1"/>
</dbReference>
<dbReference type="InterPro" id="IPR006685">
    <property type="entry name" value="MscS_channel_2nd"/>
</dbReference>
<keyword evidence="3 6" id="KW-0812">Transmembrane</keyword>
<dbReference type="GO" id="GO:0016020">
    <property type="term" value="C:membrane"/>
    <property type="evidence" value="ECO:0007669"/>
    <property type="project" value="UniProtKB-SubCell"/>
</dbReference>
<dbReference type="Gene3D" id="2.30.30.60">
    <property type="match status" value="1"/>
</dbReference>
<reference evidence="8 9" key="1">
    <citation type="submission" date="2019-05" db="EMBL/GenBank/DDBJ databases">
        <title>Algicella ahnfeltiae gen. nov., sp. nov., a novel marine bacterium of the family Flavobacteriaceae isolated from a red alga.</title>
        <authorList>
            <person name="Nedashkovskaya O.I."/>
            <person name="Kukhlevskiy A.D."/>
            <person name="Kim S.-G."/>
            <person name="Zhukova N.V."/>
            <person name="Mikhailov V.V."/>
        </authorList>
    </citation>
    <scope>NUCLEOTIDE SEQUENCE [LARGE SCALE GENOMIC DNA]</scope>
    <source>
        <strain evidence="8 9">10Alg115</strain>
    </source>
</reference>
<dbReference type="GO" id="GO:0008381">
    <property type="term" value="F:mechanosensitive monoatomic ion channel activity"/>
    <property type="evidence" value="ECO:0007669"/>
    <property type="project" value="InterPro"/>
</dbReference>
<evidence type="ECO:0000259" key="7">
    <source>
        <dbReference type="Pfam" id="PF00924"/>
    </source>
</evidence>
<name>A0A5B7TWH6_9FLAO</name>
<proteinExistence type="inferred from homology"/>
<dbReference type="KEGG" id="fbe:FF125_19835"/>
<feature type="domain" description="Mechanosensitive ion channel MscS" evidence="7">
    <location>
        <begin position="95"/>
        <end position="159"/>
    </location>
</feature>
<evidence type="ECO:0000313" key="9">
    <source>
        <dbReference type="Proteomes" id="UP000306229"/>
    </source>
</evidence>
<comment type="similarity">
    <text evidence="2">Belongs to the MscS (TC 1.A.23) family.</text>
</comment>
<feature type="transmembrane region" description="Helical" evidence="6">
    <location>
        <begin position="74"/>
        <end position="92"/>
    </location>
</feature>
<dbReference type="InterPro" id="IPR045275">
    <property type="entry name" value="MscS_archaea/bacteria_type"/>
</dbReference>
<dbReference type="Gene3D" id="1.10.287.1260">
    <property type="match status" value="1"/>
</dbReference>
<evidence type="ECO:0000313" key="8">
    <source>
        <dbReference type="EMBL" id="QCX40578.1"/>
    </source>
</evidence>
<dbReference type="EMBL" id="CP040749">
    <property type="protein sequence ID" value="QCX40578.1"/>
    <property type="molecule type" value="Genomic_DNA"/>
</dbReference>
<evidence type="ECO:0000256" key="2">
    <source>
        <dbReference type="ARBA" id="ARBA00008017"/>
    </source>
</evidence>
<evidence type="ECO:0000256" key="4">
    <source>
        <dbReference type="ARBA" id="ARBA00022989"/>
    </source>
</evidence>
<dbReference type="Pfam" id="PF00924">
    <property type="entry name" value="MS_channel_2nd"/>
    <property type="match status" value="1"/>
</dbReference>
<dbReference type="InterPro" id="IPR010920">
    <property type="entry name" value="LSM_dom_sf"/>
</dbReference>
<dbReference type="SUPFAM" id="SSF50182">
    <property type="entry name" value="Sm-like ribonucleoproteins"/>
    <property type="match status" value="1"/>
</dbReference>
<comment type="subcellular location">
    <subcellularLocation>
        <location evidence="1">Membrane</location>
        <topology evidence="1">Multi-pass membrane protein</topology>
    </subcellularLocation>
</comment>
<evidence type="ECO:0000256" key="5">
    <source>
        <dbReference type="ARBA" id="ARBA00023136"/>
    </source>
</evidence>
<evidence type="ECO:0000256" key="6">
    <source>
        <dbReference type="SAM" id="Phobius"/>
    </source>
</evidence>
<dbReference type="SUPFAM" id="SSF82861">
    <property type="entry name" value="Mechanosensitive channel protein MscS (YggB), transmembrane region"/>
    <property type="match status" value="1"/>
</dbReference>
<dbReference type="Proteomes" id="UP000306229">
    <property type="component" value="Chromosome"/>
</dbReference>
<keyword evidence="4 6" id="KW-1133">Transmembrane helix</keyword>
<feature type="transmembrane region" description="Helical" evidence="6">
    <location>
        <begin position="6"/>
        <end position="24"/>
    </location>
</feature>
<keyword evidence="5 6" id="KW-0472">Membrane</keyword>
<dbReference type="OrthoDB" id="5705501at2"/>
<protein>
    <submittedName>
        <fullName evidence="8">Mechanosensitive ion channel family protein</fullName>
    </submittedName>
</protein>
<dbReference type="InterPro" id="IPR011014">
    <property type="entry name" value="MscS_channel_TM-2"/>
</dbReference>